<organism evidence="1 2">
    <name type="scientific">Neisseria sicca VK64</name>
    <dbReference type="NCBI Taxonomy" id="1095748"/>
    <lineage>
        <taxon>Bacteria</taxon>
        <taxon>Pseudomonadati</taxon>
        <taxon>Pseudomonadota</taxon>
        <taxon>Betaproteobacteria</taxon>
        <taxon>Neisseriales</taxon>
        <taxon>Neisseriaceae</taxon>
        <taxon>Neisseria</taxon>
    </lineage>
</organism>
<evidence type="ECO:0000313" key="1">
    <source>
        <dbReference type="EMBL" id="EIG30172.1"/>
    </source>
</evidence>
<sequence>MLIRSRKIQDNSLTGSKGRLKNFRRPSCCKVCDDVGANIVD</sequence>
<proteinExistence type="predicted"/>
<reference evidence="1 2" key="1">
    <citation type="submission" date="2012-04" db="EMBL/GenBank/DDBJ databases">
        <authorList>
            <person name="Harkins D.M."/>
            <person name="Madupu R."/>
            <person name="Durkin A.S."/>
            <person name="Torralba M."/>
            <person name="Methe B."/>
            <person name="Sutton G.G."/>
            <person name="Nelson K.E."/>
        </authorList>
    </citation>
    <scope>NUCLEOTIDE SEQUENCE [LARGE SCALE GENOMIC DNA]</scope>
    <source>
        <strain evidence="1 2">VK64</strain>
    </source>
</reference>
<accession>I2NWG1</accession>
<comment type="caution">
    <text evidence="1">The sequence shown here is derived from an EMBL/GenBank/DDBJ whole genome shotgun (WGS) entry which is preliminary data.</text>
</comment>
<dbReference type="Proteomes" id="UP000004473">
    <property type="component" value="Unassembled WGS sequence"/>
</dbReference>
<evidence type="ECO:0000313" key="2">
    <source>
        <dbReference type="Proteomes" id="UP000004473"/>
    </source>
</evidence>
<dbReference type="EMBL" id="AJMT01000016">
    <property type="protein sequence ID" value="EIG30172.1"/>
    <property type="molecule type" value="Genomic_DNA"/>
</dbReference>
<dbReference type="AlphaFoldDB" id="I2NWG1"/>
<protein>
    <submittedName>
        <fullName evidence="1">Uncharacterized protein</fullName>
    </submittedName>
</protein>
<name>I2NWG1_NEISI</name>
<gene>
    <name evidence="1" type="ORF">HMPREF1051_2608</name>
</gene>